<keyword evidence="1 4" id="KW-0812">Transmembrane</keyword>
<protein>
    <submittedName>
        <fullName evidence="6">MFS transporter</fullName>
    </submittedName>
</protein>
<sequence length="385" mass="40103">MTASSSPGRGMTLAMAAATGLAVASIYYNQPMLGVMERAMPSSLTALVPMATQLGYALGLFALVPLGDLLERRQLIVWQFVLLAVALAVTALAPGAGIVLLGSLLIGAAATVAQQIVPFAAHLAPPERRGAVVGVVMSGLLCGILLSRTLAGFVADHAGWREMFWLGVPLSLGAGAGMRLLLPYSRPDTQHSYASLMVSLAHLWREFPALRLAAFTQALLFGTFSVFWSILALHLQEPRFNLSAQSAGLFGIVGAVGILAAPLAGRFADRHGPHRAILAGTILTLLSWVLFGTWLSLAGLVVGCILLDFAVQSALVSHQHIVYALRPEARSRLNTLFMGVMFLGGATGAAGASAAWVTGGWSAVALFGGLMAAGALTLQVISARS</sequence>
<dbReference type="OrthoDB" id="9815356at2"/>
<feature type="transmembrane region" description="Helical" evidence="4">
    <location>
        <begin position="75"/>
        <end position="93"/>
    </location>
</feature>
<feature type="transmembrane region" description="Helical" evidence="4">
    <location>
        <begin position="12"/>
        <end position="30"/>
    </location>
</feature>
<dbReference type="eggNOG" id="COG2814">
    <property type="taxonomic scope" value="Bacteria"/>
</dbReference>
<dbReference type="PROSITE" id="PS50850">
    <property type="entry name" value="MFS"/>
    <property type="match status" value="1"/>
</dbReference>
<dbReference type="RefSeq" id="WP_077813953.1">
    <property type="nucleotide sequence ID" value="NZ_CP014692.1"/>
</dbReference>
<accession>A0A1U9KJG2</accession>
<reference evidence="6 7" key="1">
    <citation type="submission" date="2016-03" db="EMBL/GenBank/DDBJ databases">
        <title>Acetic acid bacteria sequencing.</title>
        <authorList>
            <person name="Brandt J."/>
            <person name="Jakob F."/>
            <person name="Vogel R.F."/>
        </authorList>
    </citation>
    <scope>NUCLEOTIDE SEQUENCE [LARGE SCALE GENOMIC DNA]</scope>
    <source>
        <strain evidence="6 7">TMW2.1153</strain>
    </source>
</reference>
<dbReference type="CDD" id="cd17324">
    <property type="entry name" value="MFS_NepI_like"/>
    <property type="match status" value="1"/>
</dbReference>
<organism evidence="6 7">
    <name type="scientific">Acetobacter aceti</name>
    <dbReference type="NCBI Taxonomy" id="435"/>
    <lineage>
        <taxon>Bacteria</taxon>
        <taxon>Pseudomonadati</taxon>
        <taxon>Pseudomonadota</taxon>
        <taxon>Alphaproteobacteria</taxon>
        <taxon>Acetobacterales</taxon>
        <taxon>Acetobacteraceae</taxon>
        <taxon>Acetobacter</taxon>
        <taxon>Acetobacter subgen. Acetobacter</taxon>
    </lineage>
</organism>
<feature type="transmembrane region" description="Helical" evidence="4">
    <location>
        <begin position="335"/>
        <end position="357"/>
    </location>
</feature>
<proteinExistence type="predicted"/>
<evidence type="ECO:0000259" key="5">
    <source>
        <dbReference type="PROSITE" id="PS50850"/>
    </source>
</evidence>
<feature type="transmembrane region" description="Helical" evidence="4">
    <location>
        <begin position="99"/>
        <end position="119"/>
    </location>
</feature>
<gene>
    <name evidence="6" type="ORF">A0U92_15625</name>
</gene>
<evidence type="ECO:0000256" key="4">
    <source>
        <dbReference type="SAM" id="Phobius"/>
    </source>
</evidence>
<keyword evidence="3 4" id="KW-0472">Membrane</keyword>
<evidence type="ECO:0000256" key="2">
    <source>
        <dbReference type="ARBA" id="ARBA00022989"/>
    </source>
</evidence>
<feature type="transmembrane region" description="Helical" evidence="4">
    <location>
        <begin position="163"/>
        <end position="182"/>
    </location>
</feature>
<name>A0A1U9KJG2_ACEAC</name>
<dbReference type="KEGG" id="aace:A0U92_15625"/>
<dbReference type="PANTHER" id="PTHR42910:SF1">
    <property type="entry name" value="MAJOR FACILITATOR SUPERFAMILY (MFS) PROFILE DOMAIN-CONTAINING PROTEIN"/>
    <property type="match status" value="1"/>
</dbReference>
<dbReference type="EMBL" id="CP014692">
    <property type="protein sequence ID" value="AQS85952.1"/>
    <property type="molecule type" value="Genomic_DNA"/>
</dbReference>
<evidence type="ECO:0000256" key="3">
    <source>
        <dbReference type="ARBA" id="ARBA00023136"/>
    </source>
</evidence>
<dbReference type="AlphaFoldDB" id="A0A1U9KJG2"/>
<dbReference type="PANTHER" id="PTHR42910">
    <property type="entry name" value="TRANSPORTER SCO4007-RELATED"/>
    <property type="match status" value="1"/>
</dbReference>
<feature type="transmembrane region" description="Helical" evidence="4">
    <location>
        <begin position="247"/>
        <end position="264"/>
    </location>
</feature>
<feature type="transmembrane region" description="Helical" evidence="4">
    <location>
        <begin position="212"/>
        <end position="235"/>
    </location>
</feature>
<feature type="transmembrane region" description="Helical" evidence="4">
    <location>
        <begin position="131"/>
        <end position="151"/>
    </location>
</feature>
<dbReference type="SUPFAM" id="SSF103473">
    <property type="entry name" value="MFS general substrate transporter"/>
    <property type="match status" value="1"/>
</dbReference>
<dbReference type="InterPro" id="IPR020846">
    <property type="entry name" value="MFS_dom"/>
</dbReference>
<dbReference type="GO" id="GO:0022857">
    <property type="term" value="F:transmembrane transporter activity"/>
    <property type="evidence" value="ECO:0007669"/>
    <property type="project" value="InterPro"/>
</dbReference>
<feature type="domain" description="Major facilitator superfamily (MFS) profile" evidence="5">
    <location>
        <begin position="1"/>
        <end position="385"/>
    </location>
</feature>
<evidence type="ECO:0000256" key="1">
    <source>
        <dbReference type="ARBA" id="ARBA00022692"/>
    </source>
</evidence>
<dbReference type="InterPro" id="IPR011701">
    <property type="entry name" value="MFS"/>
</dbReference>
<evidence type="ECO:0000313" key="7">
    <source>
        <dbReference type="Proteomes" id="UP000188937"/>
    </source>
</evidence>
<dbReference type="Gene3D" id="1.20.1250.20">
    <property type="entry name" value="MFS general substrate transporter like domains"/>
    <property type="match status" value="1"/>
</dbReference>
<dbReference type="Pfam" id="PF07690">
    <property type="entry name" value="MFS_1"/>
    <property type="match status" value="1"/>
</dbReference>
<feature type="transmembrane region" description="Helical" evidence="4">
    <location>
        <begin position="363"/>
        <end position="381"/>
    </location>
</feature>
<evidence type="ECO:0000313" key="6">
    <source>
        <dbReference type="EMBL" id="AQS85952.1"/>
    </source>
</evidence>
<dbReference type="InterPro" id="IPR036259">
    <property type="entry name" value="MFS_trans_sf"/>
</dbReference>
<feature type="transmembrane region" description="Helical" evidence="4">
    <location>
        <begin position="42"/>
        <end position="63"/>
    </location>
</feature>
<keyword evidence="2 4" id="KW-1133">Transmembrane helix</keyword>
<dbReference type="Proteomes" id="UP000188937">
    <property type="component" value="Chromosome"/>
</dbReference>
<keyword evidence="7" id="KW-1185">Reference proteome</keyword>